<keyword evidence="2" id="KW-0472">Membrane</keyword>
<sequence length="117" mass="12308">MTGPGEGRPSARPDPTKMANQPALQTSSGLIWVVMGGLFAILSLVPFTMLTVSAGPSQPVALTAGALVVLLYALLLVLRFAIPPGPRRLRWLAACMLTMALVALLGVWLCALIENRG</sequence>
<dbReference type="OrthoDB" id="5123577at2"/>
<dbReference type="KEGG" id="ltr:EVS81_06955"/>
<reference evidence="3 4" key="1">
    <citation type="submission" date="2019-02" db="EMBL/GenBank/DDBJ databases">
        <authorList>
            <person name="Sun L."/>
            <person name="Pan D."/>
            <person name="Wu X."/>
        </authorList>
    </citation>
    <scope>NUCLEOTIDE SEQUENCE [LARGE SCALE GENOMIC DNA]</scope>
    <source>
        <strain evidence="3 4">JW-1</strain>
    </source>
</reference>
<dbReference type="AlphaFoldDB" id="A0A4P6KEP6"/>
<gene>
    <name evidence="3" type="ORF">EVS81_06955</name>
</gene>
<dbReference type="Proteomes" id="UP000289260">
    <property type="component" value="Chromosome"/>
</dbReference>
<keyword evidence="2" id="KW-0812">Transmembrane</keyword>
<dbReference type="EMBL" id="CP035806">
    <property type="protein sequence ID" value="QBE48600.1"/>
    <property type="molecule type" value="Genomic_DNA"/>
</dbReference>
<protein>
    <submittedName>
        <fullName evidence="3">Uncharacterized protein</fullName>
    </submittedName>
</protein>
<dbReference type="RefSeq" id="WP_130109735.1">
    <property type="nucleotide sequence ID" value="NZ_CP035806.1"/>
</dbReference>
<evidence type="ECO:0000256" key="1">
    <source>
        <dbReference type="SAM" id="MobiDB-lite"/>
    </source>
</evidence>
<feature type="transmembrane region" description="Helical" evidence="2">
    <location>
        <begin position="88"/>
        <end position="113"/>
    </location>
</feature>
<evidence type="ECO:0000313" key="3">
    <source>
        <dbReference type="EMBL" id="QBE48600.1"/>
    </source>
</evidence>
<feature type="region of interest" description="Disordered" evidence="1">
    <location>
        <begin position="1"/>
        <end position="22"/>
    </location>
</feature>
<feature type="transmembrane region" description="Helical" evidence="2">
    <location>
        <begin position="30"/>
        <end position="52"/>
    </location>
</feature>
<accession>A0A4P6KEP6</accession>
<keyword evidence="2" id="KW-1133">Transmembrane helix</keyword>
<proteinExistence type="predicted"/>
<keyword evidence="4" id="KW-1185">Reference proteome</keyword>
<organism evidence="3 4">
    <name type="scientific">Leucobacter triazinivorans</name>
    <dbReference type="NCBI Taxonomy" id="1784719"/>
    <lineage>
        <taxon>Bacteria</taxon>
        <taxon>Bacillati</taxon>
        <taxon>Actinomycetota</taxon>
        <taxon>Actinomycetes</taxon>
        <taxon>Micrococcales</taxon>
        <taxon>Microbacteriaceae</taxon>
        <taxon>Leucobacter</taxon>
    </lineage>
</organism>
<feature type="transmembrane region" description="Helical" evidence="2">
    <location>
        <begin position="59"/>
        <end position="82"/>
    </location>
</feature>
<evidence type="ECO:0000256" key="2">
    <source>
        <dbReference type="SAM" id="Phobius"/>
    </source>
</evidence>
<evidence type="ECO:0000313" key="4">
    <source>
        <dbReference type="Proteomes" id="UP000289260"/>
    </source>
</evidence>
<name>A0A4P6KEP6_9MICO</name>